<comment type="caution">
    <text evidence="2">The sequence shown here is derived from an EMBL/GenBank/DDBJ whole genome shotgun (WGS) entry which is preliminary data.</text>
</comment>
<gene>
    <name evidence="2" type="ORF">BOKJ2_LOCUS5285</name>
</gene>
<protein>
    <submittedName>
        <fullName evidence="2">Uncharacterized protein</fullName>
    </submittedName>
</protein>
<evidence type="ECO:0000256" key="1">
    <source>
        <dbReference type="SAM" id="MobiDB-lite"/>
    </source>
</evidence>
<dbReference type="OrthoDB" id="10453573at2759"/>
<dbReference type="EMBL" id="CAJFCW020000003">
    <property type="protein sequence ID" value="CAG9101629.1"/>
    <property type="molecule type" value="Genomic_DNA"/>
</dbReference>
<feature type="region of interest" description="Disordered" evidence="1">
    <location>
        <begin position="55"/>
        <end position="93"/>
    </location>
</feature>
<evidence type="ECO:0000313" key="3">
    <source>
        <dbReference type="Proteomes" id="UP000614601"/>
    </source>
</evidence>
<feature type="compositionally biased region" description="Basic and acidic residues" evidence="1">
    <location>
        <begin position="1"/>
        <end position="10"/>
    </location>
</feature>
<dbReference type="Proteomes" id="UP000614601">
    <property type="component" value="Unassembled WGS sequence"/>
</dbReference>
<evidence type="ECO:0000313" key="2">
    <source>
        <dbReference type="EMBL" id="CAD5213823.1"/>
    </source>
</evidence>
<accession>A0A811KDK7</accession>
<feature type="region of interest" description="Disordered" evidence="1">
    <location>
        <begin position="113"/>
        <end position="137"/>
    </location>
</feature>
<keyword evidence="3" id="KW-1185">Reference proteome</keyword>
<organism evidence="2 3">
    <name type="scientific">Bursaphelenchus okinawaensis</name>
    <dbReference type="NCBI Taxonomy" id="465554"/>
    <lineage>
        <taxon>Eukaryota</taxon>
        <taxon>Metazoa</taxon>
        <taxon>Ecdysozoa</taxon>
        <taxon>Nematoda</taxon>
        <taxon>Chromadorea</taxon>
        <taxon>Rhabditida</taxon>
        <taxon>Tylenchina</taxon>
        <taxon>Tylenchomorpha</taxon>
        <taxon>Aphelenchoidea</taxon>
        <taxon>Aphelenchoididae</taxon>
        <taxon>Bursaphelenchus</taxon>
    </lineage>
</organism>
<name>A0A811KDK7_9BILA</name>
<reference evidence="2" key="1">
    <citation type="submission" date="2020-09" db="EMBL/GenBank/DDBJ databases">
        <authorList>
            <person name="Kikuchi T."/>
        </authorList>
    </citation>
    <scope>NUCLEOTIDE SEQUENCE</scope>
    <source>
        <strain evidence="2">SH1</strain>
    </source>
</reference>
<feature type="region of interest" description="Disordered" evidence="1">
    <location>
        <begin position="1"/>
        <end position="23"/>
    </location>
</feature>
<feature type="compositionally biased region" description="Basic and acidic residues" evidence="1">
    <location>
        <begin position="124"/>
        <end position="137"/>
    </location>
</feature>
<proteinExistence type="predicted"/>
<feature type="compositionally biased region" description="Basic residues" evidence="1">
    <location>
        <begin position="114"/>
        <end position="123"/>
    </location>
</feature>
<dbReference type="EMBL" id="CAJFDH010000003">
    <property type="protein sequence ID" value="CAD5213823.1"/>
    <property type="molecule type" value="Genomic_DNA"/>
</dbReference>
<sequence>MPRKKLEMPRKGIMRGSSMRKSMRETREIIVQQSVTPFRNKIDVPEVIKASLEKKSMRQNSFGPPIDQISRQKIPNAPVKDSKTTPLGMKLARRHPRACTELVNKIMMIDLPVKMRRRRRTKKAKDDKKEDTGDQKS</sequence>
<dbReference type="Proteomes" id="UP000783686">
    <property type="component" value="Unassembled WGS sequence"/>
</dbReference>
<dbReference type="AlphaFoldDB" id="A0A811KDK7"/>